<comment type="caution">
    <text evidence="2">The sequence shown here is derived from an EMBL/GenBank/DDBJ whole genome shotgun (WGS) entry which is preliminary data.</text>
</comment>
<gene>
    <name evidence="2" type="ORF">FRX31_022471</name>
</gene>
<reference evidence="2 3" key="1">
    <citation type="submission" date="2020-06" db="EMBL/GenBank/DDBJ databases">
        <title>Transcriptomic and genomic resources for Thalictrum thalictroides and T. hernandezii: Facilitating candidate gene discovery in an emerging model plant lineage.</title>
        <authorList>
            <person name="Arias T."/>
            <person name="Riano-Pachon D.M."/>
            <person name="Di Stilio V.S."/>
        </authorList>
    </citation>
    <scope>NUCLEOTIDE SEQUENCE [LARGE SCALE GENOMIC DNA]</scope>
    <source>
        <strain evidence="3">cv. WT478/WT964</strain>
        <tissue evidence="2">Leaves</tissue>
    </source>
</reference>
<dbReference type="EMBL" id="JABWDY010027368">
    <property type="protein sequence ID" value="KAF5187941.1"/>
    <property type="molecule type" value="Genomic_DNA"/>
</dbReference>
<protein>
    <recommendedName>
        <fullName evidence="1">Reverse transcriptase zinc-binding domain-containing protein</fullName>
    </recommendedName>
</protein>
<name>A0A7J6VT43_THATH</name>
<evidence type="ECO:0000313" key="3">
    <source>
        <dbReference type="Proteomes" id="UP000554482"/>
    </source>
</evidence>
<dbReference type="Proteomes" id="UP000554482">
    <property type="component" value="Unassembled WGS sequence"/>
</dbReference>
<evidence type="ECO:0000259" key="1">
    <source>
        <dbReference type="Pfam" id="PF13966"/>
    </source>
</evidence>
<dbReference type="AlphaFoldDB" id="A0A7J6VT43"/>
<dbReference type="Pfam" id="PF13966">
    <property type="entry name" value="zf-RVT"/>
    <property type="match status" value="1"/>
</dbReference>
<organism evidence="2 3">
    <name type="scientific">Thalictrum thalictroides</name>
    <name type="common">Rue-anemone</name>
    <name type="synonym">Anemone thalictroides</name>
    <dbReference type="NCBI Taxonomy" id="46969"/>
    <lineage>
        <taxon>Eukaryota</taxon>
        <taxon>Viridiplantae</taxon>
        <taxon>Streptophyta</taxon>
        <taxon>Embryophyta</taxon>
        <taxon>Tracheophyta</taxon>
        <taxon>Spermatophyta</taxon>
        <taxon>Magnoliopsida</taxon>
        <taxon>Ranunculales</taxon>
        <taxon>Ranunculaceae</taxon>
        <taxon>Thalictroideae</taxon>
        <taxon>Thalictrum</taxon>
    </lineage>
</organism>
<dbReference type="OrthoDB" id="696485at2759"/>
<evidence type="ECO:0000313" key="2">
    <source>
        <dbReference type="EMBL" id="KAF5187941.1"/>
    </source>
</evidence>
<accession>A0A7J6VT43</accession>
<feature type="domain" description="Reverse transcriptase zinc-binding" evidence="1">
    <location>
        <begin position="19"/>
        <end position="86"/>
    </location>
</feature>
<dbReference type="InterPro" id="IPR026960">
    <property type="entry name" value="RVT-Znf"/>
</dbReference>
<proteinExistence type="predicted"/>
<keyword evidence="3" id="KW-1185">Reference proteome</keyword>
<sequence length="197" mass="22641">MYKVLAKDRCDYPSSLVPFPYKLVWEVKVPSFVKFFMWSLVWNRILTVDQLAAKGIIVPNSCVMCANTPEDTHHLFLSCPVSLQVWRALIGHINRFNHSLNHDSIKEVLLNWADLNNRGLAVMVWNLLPYAVCWTLWGARNDIIFEGASVNVCKMVLRVKGLLWDWVEMSSRGAEAKRMHSFGDLVTGWATLMVDSW</sequence>